<organism evidence="1 2">
    <name type="scientific">Euzebya pacifica</name>
    <dbReference type="NCBI Taxonomy" id="1608957"/>
    <lineage>
        <taxon>Bacteria</taxon>
        <taxon>Bacillati</taxon>
        <taxon>Actinomycetota</taxon>
        <taxon>Nitriliruptoria</taxon>
        <taxon>Euzebyales</taxon>
    </lineage>
</organism>
<proteinExistence type="predicted"/>
<keyword evidence="2" id="KW-1185">Reference proteome</keyword>
<gene>
    <name evidence="1" type="ORF">DVS28_b0432</name>
</gene>
<dbReference type="KEGG" id="euz:DVS28_b0432"/>
<evidence type="ECO:0000313" key="2">
    <source>
        <dbReference type="Proteomes" id="UP000264006"/>
    </source>
</evidence>
<keyword evidence="1" id="KW-0614">Plasmid</keyword>
<dbReference type="EMBL" id="CP031166">
    <property type="protein sequence ID" value="AXV10173.1"/>
    <property type="molecule type" value="Genomic_DNA"/>
</dbReference>
<name>A0A346Y6S6_9ACTN</name>
<dbReference type="RefSeq" id="WP_164711162.1">
    <property type="nucleotide sequence ID" value="NZ_CP031166.1"/>
</dbReference>
<dbReference type="Proteomes" id="UP000264006">
    <property type="component" value="Plasmid pEDY32-46I"/>
</dbReference>
<geneLocation type="plasmid" evidence="2">
    <name>pedy32-46i</name>
</geneLocation>
<protein>
    <submittedName>
        <fullName evidence="1">Putative secreted protein</fullName>
    </submittedName>
</protein>
<sequence length="249" mass="26997">MPALVIDVDGVLSPYTSANDPAWGDGWADVAPTISGRTISLRLNARMGDAVARLGAPMFWLTTWDDKANDHVAPALGWPRLPVIGPWQRMDGSHAHKLAALTGWLADTGTAGPVVWVDDEFHGPSGALHGAVSSHFEDPPVRSGRLADLFVDDDDDDRELLLGTVIPYPVDRRVGLTVADVDRIRRLLDGESQPTVDPWTVRHTMSAGGPAVAIDGAPAGWREAHRFAVHDVYDLQIDFWAAWAAPLRL</sequence>
<dbReference type="AlphaFoldDB" id="A0A346Y6S6"/>
<reference evidence="1 2" key="1">
    <citation type="submission" date="2018-09" db="EMBL/GenBank/DDBJ databases">
        <title>Complete genome sequence of Euzebya sp. DY32-46 isolated from seawater of Pacific Ocean.</title>
        <authorList>
            <person name="Xu L."/>
            <person name="Wu Y.-H."/>
            <person name="Xu X.-W."/>
        </authorList>
    </citation>
    <scope>NUCLEOTIDE SEQUENCE [LARGE SCALE GENOMIC DNA]</scope>
    <source>
        <strain evidence="1 2">DY32-46</strain>
        <plasmid evidence="2">pedy32-46i</plasmid>
    </source>
</reference>
<accession>A0A346Y6S6</accession>
<evidence type="ECO:0000313" key="1">
    <source>
        <dbReference type="EMBL" id="AXV10173.1"/>
    </source>
</evidence>